<dbReference type="EMBL" id="JARKHS020026040">
    <property type="protein sequence ID" value="KAK8766766.1"/>
    <property type="molecule type" value="Genomic_DNA"/>
</dbReference>
<sequence length="149" mass="15244">MNALLAAVLLGLASYAAAGGFTPPSPYAASVYGPAIGSGGYGYGGRGFLPQAYNLQVRFGGGIKAGVAHGGYGHGGYGVALGGYGGYGHGGYGVALGGYGLGHGYGGYGHALRLTDSPEERRHACKLTRKPGQRLRRTDTLCVRHRPMR</sequence>
<feature type="signal peptide" evidence="1">
    <location>
        <begin position="1"/>
        <end position="18"/>
    </location>
</feature>
<reference evidence="2 3" key="1">
    <citation type="journal article" date="2023" name="Arcadia Sci">
        <title>De novo assembly of a long-read Amblyomma americanum tick genome.</title>
        <authorList>
            <person name="Chou S."/>
            <person name="Poskanzer K.E."/>
            <person name="Rollins M."/>
            <person name="Thuy-Boun P.S."/>
        </authorList>
    </citation>
    <scope>NUCLEOTIDE SEQUENCE [LARGE SCALE GENOMIC DNA]</scope>
    <source>
        <strain evidence="2">F_SG_1</strain>
        <tissue evidence="2">Salivary glands</tissue>
    </source>
</reference>
<keyword evidence="3" id="KW-1185">Reference proteome</keyword>
<feature type="chain" id="PRO_5042869817" evidence="1">
    <location>
        <begin position="19"/>
        <end position="149"/>
    </location>
</feature>
<accession>A0AAQ4DWC6</accession>
<proteinExistence type="predicted"/>
<evidence type="ECO:0000256" key="1">
    <source>
        <dbReference type="SAM" id="SignalP"/>
    </source>
</evidence>
<evidence type="ECO:0000313" key="3">
    <source>
        <dbReference type="Proteomes" id="UP001321473"/>
    </source>
</evidence>
<dbReference type="AlphaFoldDB" id="A0AAQ4DWC6"/>
<evidence type="ECO:0000313" key="2">
    <source>
        <dbReference type="EMBL" id="KAK8766766.1"/>
    </source>
</evidence>
<keyword evidence="1" id="KW-0732">Signal</keyword>
<name>A0AAQ4DWC6_AMBAM</name>
<protein>
    <submittedName>
        <fullName evidence="2">Uncharacterized protein</fullName>
    </submittedName>
</protein>
<gene>
    <name evidence="2" type="ORF">V5799_006455</name>
</gene>
<organism evidence="2 3">
    <name type="scientific">Amblyomma americanum</name>
    <name type="common">Lone star tick</name>
    <dbReference type="NCBI Taxonomy" id="6943"/>
    <lineage>
        <taxon>Eukaryota</taxon>
        <taxon>Metazoa</taxon>
        <taxon>Ecdysozoa</taxon>
        <taxon>Arthropoda</taxon>
        <taxon>Chelicerata</taxon>
        <taxon>Arachnida</taxon>
        <taxon>Acari</taxon>
        <taxon>Parasitiformes</taxon>
        <taxon>Ixodida</taxon>
        <taxon>Ixodoidea</taxon>
        <taxon>Ixodidae</taxon>
        <taxon>Amblyomminae</taxon>
        <taxon>Amblyomma</taxon>
    </lineage>
</organism>
<comment type="caution">
    <text evidence="2">The sequence shown here is derived from an EMBL/GenBank/DDBJ whole genome shotgun (WGS) entry which is preliminary data.</text>
</comment>
<dbReference type="Proteomes" id="UP001321473">
    <property type="component" value="Unassembled WGS sequence"/>
</dbReference>